<proteinExistence type="predicted"/>
<name>A0A0F9C594_9ZZZZ</name>
<evidence type="ECO:0000313" key="1">
    <source>
        <dbReference type="EMBL" id="KKL21467.1"/>
    </source>
</evidence>
<dbReference type="EMBL" id="LAZR01037720">
    <property type="protein sequence ID" value="KKL21467.1"/>
    <property type="molecule type" value="Genomic_DNA"/>
</dbReference>
<dbReference type="AlphaFoldDB" id="A0A0F9C594"/>
<organism evidence="1">
    <name type="scientific">marine sediment metagenome</name>
    <dbReference type="NCBI Taxonomy" id="412755"/>
    <lineage>
        <taxon>unclassified sequences</taxon>
        <taxon>metagenomes</taxon>
        <taxon>ecological metagenomes</taxon>
    </lineage>
</organism>
<dbReference type="SUPFAM" id="SSF56059">
    <property type="entry name" value="Glutathione synthetase ATP-binding domain-like"/>
    <property type="match status" value="1"/>
</dbReference>
<accession>A0A0F9C594</accession>
<protein>
    <recommendedName>
        <fullName evidence="2">ATP-grasp domain-containing protein</fullName>
    </recommendedName>
</protein>
<dbReference type="Gene3D" id="3.30.470.20">
    <property type="entry name" value="ATP-grasp fold, B domain"/>
    <property type="match status" value="1"/>
</dbReference>
<sequence length="139" mass="15630">MSRICILEQAGERSPESVMPRLIEQLRHRGCIVDVWVPEREPANLRTLGLNADLYVWKSHERLCNSVAAYLHACGRPLINAYFATLQVRDKIVTARRLMDAGLPTPEAYYAESIEGLSALVQSYPIVVKPNAGRRGEQI</sequence>
<evidence type="ECO:0008006" key="2">
    <source>
        <dbReference type="Google" id="ProtNLM"/>
    </source>
</evidence>
<comment type="caution">
    <text evidence="1">The sequence shown here is derived from an EMBL/GenBank/DDBJ whole genome shotgun (WGS) entry which is preliminary data.</text>
</comment>
<feature type="non-terminal residue" evidence="1">
    <location>
        <position position="139"/>
    </location>
</feature>
<reference evidence="1" key="1">
    <citation type="journal article" date="2015" name="Nature">
        <title>Complex archaea that bridge the gap between prokaryotes and eukaryotes.</title>
        <authorList>
            <person name="Spang A."/>
            <person name="Saw J.H."/>
            <person name="Jorgensen S.L."/>
            <person name="Zaremba-Niedzwiedzka K."/>
            <person name="Martijn J."/>
            <person name="Lind A.E."/>
            <person name="van Eijk R."/>
            <person name="Schleper C."/>
            <person name="Guy L."/>
            <person name="Ettema T.J."/>
        </authorList>
    </citation>
    <scope>NUCLEOTIDE SEQUENCE</scope>
</reference>
<gene>
    <name evidence="1" type="ORF">LCGC14_2445150</name>
</gene>